<dbReference type="PANTHER" id="PTHR31569">
    <property type="entry name" value="SWIM-TYPE DOMAIN-CONTAINING PROTEIN"/>
    <property type="match status" value="1"/>
</dbReference>
<dbReference type="PANTHER" id="PTHR31569:SF4">
    <property type="entry name" value="SWIM-TYPE DOMAIN-CONTAINING PROTEIN"/>
    <property type="match status" value="1"/>
</dbReference>
<dbReference type="Proteomes" id="UP001281761">
    <property type="component" value="Unassembled WGS sequence"/>
</dbReference>
<protein>
    <recommendedName>
        <fullName evidence="2">MULE transposase domain-containing protein</fullName>
    </recommendedName>
</protein>
<feature type="compositionally biased region" description="Basic and acidic residues" evidence="1">
    <location>
        <begin position="389"/>
        <end position="405"/>
    </location>
</feature>
<feature type="region of interest" description="Disordered" evidence="1">
    <location>
        <begin position="352"/>
        <end position="405"/>
    </location>
</feature>
<feature type="compositionally biased region" description="Polar residues" evidence="1">
    <location>
        <begin position="311"/>
        <end position="336"/>
    </location>
</feature>
<feature type="region of interest" description="Disordered" evidence="1">
    <location>
        <begin position="311"/>
        <end position="340"/>
    </location>
</feature>
<gene>
    <name evidence="3" type="ORF">BLNAU_10197</name>
</gene>
<feature type="compositionally biased region" description="Polar residues" evidence="1">
    <location>
        <begin position="352"/>
        <end position="363"/>
    </location>
</feature>
<evidence type="ECO:0000313" key="3">
    <source>
        <dbReference type="EMBL" id="KAK2954867.1"/>
    </source>
</evidence>
<comment type="caution">
    <text evidence="3">The sequence shown here is derived from an EMBL/GenBank/DDBJ whole genome shotgun (WGS) entry which is preliminary data.</text>
</comment>
<evidence type="ECO:0000256" key="1">
    <source>
        <dbReference type="SAM" id="MobiDB-lite"/>
    </source>
</evidence>
<dbReference type="InterPro" id="IPR052579">
    <property type="entry name" value="Zinc_finger_SWIM"/>
</dbReference>
<dbReference type="InterPro" id="IPR018289">
    <property type="entry name" value="MULE_transposase_dom"/>
</dbReference>
<organism evidence="3 4">
    <name type="scientific">Blattamonas nauphoetae</name>
    <dbReference type="NCBI Taxonomy" id="2049346"/>
    <lineage>
        <taxon>Eukaryota</taxon>
        <taxon>Metamonada</taxon>
        <taxon>Preaxostyla</taxon>
        <taxon>Oxymonadida</taxon>
        <taxon>Blattamonas</taxon>
    </lineage>
</organism>
<accession>A0ABQ9XTR5</accession>
<keyword evidence="4" id="KW-1185">Reference proteome</keyword>
<proteinExistence type="predicted"/>
<sequence length="405" mass="46106">MGGWLRMSGKSFRANRIVDVLVGVVITISSECVDNYQETRNVFESVLIELKKFVSVDPKVIITDKDYALRGAIKSVFKDTTILLCTWHATQSVFVKARTLFNHDEATSIEKKMEGIFLEADVQKCETQFTNLISELGEESQMSDYLLTNWWAHKEIVCACYTKQFHRFGTTTTGLCEGQHAALKSFLGTAKYSLSSAFNLIVQHTELRYQRVRTQETTELLNSPTFTRQTRFYGLPCRCQITRFMKNGLPLPLETVHPCWHLQNRDAVTRPPQEVNASQLSDLESTIAEIRAAIIPQPAEDRRTLLEELKTFSSGLRQPSSLKTGTPRKTQSTKRYQTLAERVRSRRIANSPSLLRNSLQLTYPPTRKIRTDKSTMAQFEKKRAAKAMKPSEKKQKGPDRRKGGG</sequence>
<feature type="domain" description="MULE transposase" evidence="2">
    <location>
        <begin position="37"/>
        <end position="91"/>
    </location>
</feature>
<reference evidence="3 4" key="1">
    <citation type="journal article" date="2022" name="bioRxiv">
        <title>Genomics of Preaxostyla Flagellates Illuminates Evolutionary Transitions and the Path Towards Mitochondrial Loss.</title>
        <authorList>
            <person name="Novak L.V.F."/>
            <person name="Treitli S.C."/>
            <person name="Pyrih J."/>
            <person name="Halakuc P."/>
            <person name="Pipaliya S.V."/>
            <person name="Vacek V."/>
            <person name="Brzon O."/>
            <person name="Soukal P."/>
            <person name="Eme L."/>
            <person name="Dacks J.B."/>
            <person name="Karnkowska A."/>
            <person name="Elias M."/>
            <person name="Hampl V."/>
        </authorList>
    </citation>
    <scope>NUCLEOTIDE SEQUENCE [LARGE SCALE GENOMIC DNA]</scope>
    <source>
        <strain evidence="3">NAU3</strain>
        <tissue evidence="3">Gut</tissue>
    </source>
</reference>
<dbReference type="EMBL" id="JARBJD010000073">
    <property type="protein sequence ID" value="KAK2954867.1"/>
    <property type="molecule type" value="Genomic_DNA"/>
</dbReference>
<evidence type="ECO:0000313" key="4">
    <source>
        <dbReference type="Proteomes" id="UP001281761"/>
    </source>
</evidence>
<dbReference type="Pfam" id="PF10551">
    <property type="entry name" value="MULE"/>
    <property type="match status" value="1"/>
</dbReference>
<evidence type="ECO:0000259" key="2">
    <source>
        <dbReference type="Pfam" id="PF10551"/>
    </source>
</evidence>
<name>A0ABQ9XTR5_9EUKA</name>